<evidence type="ECO:0000313" key="6">
    <source>
        <dbReference type="EMBL" id="KRM72202.1"/>
    </source>
</evidence>
<keyword evidence="2" id="KW-0813">Transport</keyword>
<reference evidence="6 7" key="1">
    <citation type="journal article" date="2015" name="Genome Announc.">
        <title>Expanding the biotechnology potential of lactobacilli through comparative genomics of 213 strains and associated genera.</title>
        <authorList>
            <person name="Sun Z."/>
            <person name="Harris H.M."/>
            <person name="McCann A."/>
            <person name="Guo C."/>
            <person name="Argimon S."/>
            <person name="Zhang W."/>
            <person name="Yang X."/>
            <person name="Jeffery I.B."/>
            <person name="Cooney J.C."/>
            <person name="Kagawa T.F."/>
            <person name="Liu W."/>
            <person name="Song Y."/>
            <person name="Salvetti E."/>
            <person name="Wrobel A."/>
            <person name="Rasinkangas P."/>
            <person name="Parkhill J."/>
            <person name="Rea M.C."/>
            <person name="O'Sullivan O."/>
            <person name="Ritari J."/>
            <person name="Douillard F.P."/>
            <person name="Paul Ross R."/>
            <person name="Yang R."/>
            <person name="Briner A.E."/>
            <person name="Felis G.E."/>
            <person name="de Vos W.M."/>
            <person name="Barrangou R."/>
            <person name="Klaenhammer T.R."/>
            <person name="Caufield P.W."/>
            <person name="Cui Y."/>
            <person name="Zhang H."/>
            <person name="O'Toole P.W."/>
        </authorList>
    </citation>
    <scope>NUCLEOTIDE SEQUENCE [LARGE SCALE GENOMIC DNA]</scope>
    <source>
        <strain evidence="6 7">DSM 23927</strain>
    </source>
</reference>
<dbReference type="InterPro" id="IPR001320">
    <property type="entry name" value="Iontro_rcpt_C"/>
</dbReference>
<dbReference type="PANTHER" id="PTHR30085:SF6">
    <property type="entry name" value="ABC TRANSPORTER GLUTAMINE-BINDING PROTEIN GLNH"/>
    <property type="match status" value="1"/>
</dbReference>
<dbReference type="GO" id="GO:0005576">
    <property type="term" value="C:extracellular region"/>
    <property type="evidence" value="ECO:0007669"/>
    <property type="project" value="TreeGrafter"/>
</dbReference>
<organism evidence="6 7">
    <name type="scientific">Lacticaseibacillus brantae DSM 23927</name>
    <dbReference type="NCBI Taxonomy" id="1423727"/>
    <lineage>
        <taxon>Bacteria</taxon>
        <taxon>Bacillati</taxon>
        <taxon>Bacillota</taxon>
        <taxon>Bacilli</taxon>
        <taxon>Lactobacillales</taxon>
        <taxon>Lactobacillaceae</taxon>
        <taxon>Lacticaseibacillus</taxon>
    </lineage>
</organism>
<dbReference type="GO" id="GO:0016020">
    <property type="term" value="C:membrane"/>
    <property type="evidence" value="ECO:0007669"/>
    <property type="project" value="InterPro"/>
</dbReference>
<dbReference type="EMBL" id="AYZQ01000002">
    <property type="protein sequence ID" value="KRM72202.1"/>
    <property type="molecule type" value="Genomic_DNA"/>
</dbReference>
<dbReference type="SMART" id="SM00079">
    <property type="entry name" value="PBPe"/>
    <property type="match status" value="1"/>
</dbReference>
<dbReference type="Pfam" id="PF00497">
    <property type="entry name" value="SBP_bac_3"/>
    <property type="match status" value="1"/>
</dbReference>
<evidence type="ECO:0000256" key="2">
    <source>
        <dbReference type="ARBA" id="ARBA00022448"/>
    </source>
</evidence>
<evidence type="ECO:0000256" key="1">
    <source>
        <dbReference type="ARBA" id="ARBA00010333"/>
    </source>
</evidence>
<evidence type="ECO:0000259" key="4">
    <source>
        <dbReference type="SMART" id="SM00062"/>
    </source>
</evidence>
<protein>
    <submittedName>
        <fullName evidence="6">Amino acid ABC superfamily ATP binding cassette transporter, binding protein</fullName>
    </submittedName>
</protein>
<evidence type="ECO:0000256" key="3">
    <source>
        <dbReference type="ARBA" id="ARBA00022729"/>
    </source>
</evidence>
<proteinExistence type="inferred from homology"/>
<evidence type="ECO:0000313" key="7">
    <source>
        <dbReference type="Proteomes" id="UP000051672"/>
    </source>
</evidence>
<gene>
    <name evidence="6" type="ORF">FC34_GL001187</name>
</gene>
<dbReference type="PATRIC" id="fig|1423727.3.peg.1206"/>
<accession>A0A0R2AZA6</accession>
<dbReference type="GO" id="GO:0015276">
    <property type="term" value="F:ligand-gated monoatomic ion channel activity"/>
    <property type="evidence" value="ECO:0007669"/>
    <property type="project" value="InterPro"/>
</dbReference>
<feature type="domain" description="Ionotropic glutamate receptor C-terminal" evidence="5">
    <location>
        <begin position="15"/>
        <end position="237"/>
    </location>
</feature>
<keyword evidence="3" id="KW-0732">Signal</keyword>
<dbReference type="SMART" id="SM00062">
    <property type="entry name" value="PBPb"/>
    <property type="match status" value="1"/>
</dbReference>
<dbReference type="Proteomes" id="UP000051672">
    <property type="component" value="Unassembled WGS sequence"/>
</dbReference>
<evidence type="ECO:0000259" key="5">
    <source>
        <dbReference type="SMART" id="SM00079"/>
    </source>
</evidence>
<dbReference type="InterPro" id="IPR001638">
    <property type="entry name" value="Solute-binding_3/MltF_N"/>
</dbReference>
<dbReference type="GO" id="GO:0030288">
    <property type="term" value="C:outer membrane-bounded periplasmic space"/>
    <property type="evidence" value="ECO:0007669"/>
    <property type="project" value="TreeGrafter"/>
</dbReference>
<comment type="similarity">
    <text evidence="1">Belongs to the bacterial solute-binding protein 3 family.</text>
</comment>
<feature type="domain" description="Solute-binding protein family 3/N-terminal" evidence="4">
    <location>
        <begin position="15"/>
        <end position="238"/>
    </location>
</feature>
<dbReference type="Gene3D" id="3.40.190.10">
    <property type="entry name" value="Periplasmic binding protein-like II"/>
    <property type="match status" value="2"/>
</dbReference>
<dbReference type="GO" id="GO:0006865">
    <property type="term" value="P:amino acid transport"/>
    <property type="evidence" value="ECO:0007669"/>
    <property type="project" value="TreeGrafter"/>
</dbReference>
<name>A0A0R2AZA6_9LACO</name>
<sequence length="247" mass="26469">MAKQDALQNAKADKTIVWGVKADTRLFGLMDIKTGKIKGFEIDLADALTKQILGKDATATMVQVTSDTRVPLLKAGNIDAVIATMTITPDRKKVLDFTNSYFNAGQSLLVKKGSAIKSVKDLKQGTKVIGVQGSNSVDNIKKVAPDATVLQLSDYAQAFTALKSGQGDALTTDNGILYGMSQQDPNYVVVGGSFTQEPYGIAVNKGQTNFVKALNKALAELRANGDYKKLVDKWFGDIPGFDAKEVS</sequence>
<comment type="caution">
    <text evidence="6">The sequence shown here is derived from an EMBL/GenBank/DDBJ whole genome shotgun (WGS) entry which is preliminary data.</text>
</comment>
<dbReference type="InterPro" id="IPR051455">
    <property type="entry name" value="Bact_solute-bind_prot3"/>
</dbReference>
<keyword evidence="7" id="KW-1185">Reference proteome</keyword>
<dbReference type="AlphaFoldDB" id="A0A0R2AZA6"/>
<dbReference type="STRING" id="1423727.FC34_GL001187"/>
<dbReference type="SUPFAM" id="SSF53850">
    <property type="entry name" value="Periplasmic binding protein-like II"/>
    <property type="match status" value="1"/>
</dbReference>
<dbReference type="PANTHER" id="PTHR30085">
    <property type="entry name" value="AMINO ACID ABC TRANSPORTER PERMEASE"/>
    <property type="match status" value="1"/>
</dbReference>